<evidence type="ECO:0000313" key="3">
    <source>
        <dbReference type="EMBL" id="RPD55668.1"/>
    </source>
</evidence>
<dbReference type="Pfam" id="PF17667">
    <property type="entry name" value="Pkinase_fungal"/>
    <property type="match status" value="2"/>
</dbReference>
<dbReference type="PANTHER" id="PTHR38248:SF2">
    <property type="entry name" value="FUNK1 11"/>
    <property type="match status" value="1"/>
</dbReference>
<reference evidence="3" key="1">
    <citation type="journal article" date="2018" name="Genome Biol. Evol.">
        <title>Genomics and development of Lentinus tigrinus, a white-rot wood-decaying mushroom with dimorphic fruiting bodies.</title>
        <authorList>
            <person name="Wu B."/>
            <person name="Xu Z."/>
            <person name="Knudson A."/>
            <person name="Carlson A."/>
            <person name="Chen N."/>
            <person name="Kovaka S."/>
            <person name="LaButti K."/>
            <person name="Lipzen A."/>
            <person name="Pennachio C."/>
            <person name="Riley R."/>
            <person name="Schakwitz W."/>
            <person name="Umezawa K."/>
            <person name="Ohm R.A."/>
            <person name="Grigoriev I.V."/>
            <person name="Nagy L.G."/>
            <person name="Gibbons J."/>
            <person name="Hibbett D."/>
        </authorList>
    </citation>
    <scope>NUCLEOTIDE SEQUENCE [LARGE SCALE GENOMIC DNA]</scope>
    <source>
        <strain evidence="3">ALCF2SS1-6</strain>
    </source>
</reference>
<organism evidence="3 4">
    <name type="scientific">Lentinus tigrinus ALCF2SS1-6</name>
    <dbReference type="NCBI Taxonomy" id="1328759"/>
    <lineage>
        <taxon>Eukaryota</taxon>
        <taxon>Fungi</taxon>
        <taxon>Dikarya</taxon>
        <taxon>Basidiomycota</taxon>
        <taxon>Agaricomycotina</taxon>
        <taxon>Agaricomycetes</taxon>
        <taxon>Polyporales</taxon>
        <taxon>Polyporaceae</taxon>
        <taxon>Lentinus</taxon>
    </lineage>
</organism>
<feature type="region of interest" description="Disordered" evidence="1">
    <location>
        <begin position="379"/>
        <end position="419"/>
    </location>
</feature>
<feature type="domain" description="Fungal-type protein kinase" evidence="2">
    <location>
        <begin position="292"/>
        <end position="553"/>
    </location>
</feature>
<dbReference type="InterPro" id="IPR040976">
    <property type="entry name" value="Pkinase_fungal"/>
</dbReference>
<dbReference type="SUPFAM" id="SSF56112">
    <property type="entry name" value="Protein kinase-like (PK-like)"/>
    <property type="match status" value="1"/>
</dbReference>
<proteinExistence type="predicted"/>
<accession>A0A5C2RX98</accession>
<gene>
    <name evidence="3" type="ORF">L227DRAFT_554530</name>
</gene>
<feature type="domain" description="Fungal-type protein kinase" evidence="2">
    <location>
        <begin position="126"/>
        <end position="212"/>
    </location>
</feature>
<evidence type="ECO:0000313" key="4">
    <source>
        <dbReference type="Proteomes" id="UP000313359"/>
    </source>
</evidence>
<dbReference type="PANTHER" id="PTHR38248">
    <property type="entry name" value="FUNK1 6"/>
    <property type="match status" value="1"/>
</dbReference>
<dbReference type="InterPro" id="IPR011009">
    <property type="entry name" value="Kinase-like_dom_sf"/>
</dbReference>
<evidence type="ECO:0000259" key="2">
    <source>
        <dbReference type="Pfam" id="PF17667"/>
    </source>
</evidence>
<dbReference type="OrthoDB" id="2755887at2759"/>
<evidence type="ECO:0000256" key="1">
    <source>
        <dbReference type="SAM" id="MobiDB-lite"/>
    </source>
</evidence>
<dbReference type="EMBL" id="ML122293">
    <property type="protein sequence ID" value="RPD55668.1"/>
    <property type="molecule type" value="Genomic_DNA"/>
</dbReference>
<feature type="region of interest" description="Disordered" evidence="1">
    <location>
        <begin position="712"/>
        <end position="787"/>
    </location>
</feature>
<keyword evidence="4" id="KW-1185">Reference proteome</keyword>
<sequence>MSYCVTASEFFESFLPIPTDSRRMKPKPVGINFTKVQGFTSERDLAERWVAVVNNAKTLCAGYAVCLSQDRWDPADSNKLKVDAAIYPRRKHPTDGRPHWGRQRALVEFKKGGTDSDPFHDLLGDAQAQKPTEVRGQLASYSAYSFSRQQRTANFLFLINGTEARVTRWERAGTIFTEAFDYVQDPDLMCEFLWRFSMLTEEDQGLDPTAKLLGKNHKFFKLMDRIAESPLEGQPEDICEDEGTVISLPSTSSSGKTAPIGVFKYVREKFAASLEDDAPRYRLSVPTDRPGRFKYYLVGKPVFEASGMLGRGTRGYIAIDVHTKRFVWLKDTWRAYYVNVDPEGEILRKLQDQNVARIPTLLHAGDLQQETQMHYHCKPDSEVQDSGEASEGSRGSKRARSGTSKSSTDDKKQRKQPRVRHFSHYRIVVDEVCLRLNEFKTSRQLIQVVLDCVEAHEEAVTKAKLIHGDISFGNVLILPTLVEKDGQLVVEWRGILADWELSKPIPEDGKAARARQPERMGTWQFMSAALLTWLRMPIAVEDEVESFFYIIIYGGVRFLRSSVHEAAPFLRSFFDSVLLEKNQYRCGLVKWTSMLGGVISNGSGSTLRFSRNKKKEHPLNLIIADMLPLFKARYAVIDFKQERVKWRITNKLKNPGTEMELPASLDQSVIDSAAQLKTHAHFKALLRRLLAEESWPTEDYVGDLTLPRVAPVKNDDNAVDEDSSSDYDQSGDSSPTIKRAKLEADEDMAIFGELFETEEGKMNVDQGAGTSTSTSRRFAASRKSTRR</sequence>
<dbReference type="AlphaFoldDB" id="A0A5C2RX98"/>
<dbReference type="Gene3D" id="1.10.510.10">
    <property type="entry name" value="Transferase(Phosphotransferase) domain 1"/>
    <property type="match status" value="1"/>
</dbReference>
<dbReference type="Proteomes" id="UP000313359">
    <property type="component" value="Unassembled WGS sequence"/>
</dbReference>
<protein>
    <recommendedName>
        <fullName evidence="2">Fungal-type protein kinase domain-containing protein</fullName>
    </recommendedName>
</protein>
<name>A0A5C2RX98_9APHY</name>